<dbReference type="InterPro" id="IPR058240">
    <property type="entry name" value="rSAM_sf"/>
</dbReference>
<keyword evidence="2" id="KW-0349">Heme</keyword>
<dbReference type="GO" id="GO:0005737">
    <property type="term" value="C:cytoplasm"/>
    <property type="evidence" value="ECO:0007669"/>
    <property type="project" value="UniProtKB-SubCell"/>
</dbReference>
<dbReference type="Pfam" id="PF04055">
    <property type="entry name" value="Radical_SAM"/>
    <property type="match status" value="1"/>
</dbReference>
<dbReference type="InterPro" id="IPR004559">
    <property type="entry name" value="HemW-like"/>
</dbReference>
<comment type="subcellular location">
    <subcellularLocation>
        <location evidence="2">Cytoplasm</location>
    </subcellularLocation>
</comment>
<accession>A0A562B2A8</accession>
<dbReference type="InterPro" id="IPR010723">
    <property type="entry name" value="HemN_C"/>
</dbReference>
<dbReference type="CDD" id="cd01335">
    <property type="entry name" value="Radical_SAM"/>
    <property type="match status" value="1"/>
</dbReference>
<dbReference type="PROSITE" id="PS51918">
    <property type="entry name" value="RADICAL_SAM"/>
    <property type="match status" value="1"/>
</dbReference>
<comment type="function">
    <text evidence="2">Probably acts as a heme chaperone, transferring heme to an unknown acceptor. Binds one molecule of heme per monomer, possibly covalently. Binds 1 [4Fe-4S] cluster. The cluster is coordinated with 3 cysteines and an exchangeable S-adenosyl-L-methionine.</text>
</comment>
<keyword evidence="2" id="KW-0963">Cytoplasm</keyword>
<feature type="region of interest" description="Disordered" evidence="3">
    <location>
        <begin position="1"/>
        <end position="22"/>
    </location>
</feature>
<comment type="similarity">
    <text evidence="1">Belongs to the anaerobic coproporphyrinogen-III oxidase family. HemW subfamily.</text>
</comment>
<dbReference type="AlphaFoldDB" id="A0A562B2A8"/>
<dbReference type="GO" id="GO:0046872">
    <property type="term" value="F:metal ion binding"/>
    <property type="evidence" value="ECO:0007669"/>
    <property type="project" value="UniProtKB-UniRule"/>
</dbReference>
<dbReference type="GO" id="GO:0004109">
    <property type="term" value="F:coproporphyrinogen oxidase activity"/>
    <property type="evidence" value="ECO:0007669"/>
    <property type="project" value="InterPro"/>
</dbReference>
<dbReference type="SMART" id="SM00729">
    <property type="entry name" value="Elp3"/>
    <property type="match status" value="1"/>
</dbReference>
<gene>
    <name evidence="5" type="ORF">L602_000700000690</name>
</gene>
<dbReference type="NCBIfam" id="TIGR00539">
    <property type="entry name" value="hemN_rel"/>
    <property type="match status" value="1"/>
</dbReference>
<dbReference type="InterPro" id="IPR006638">
    <property type="entry name" value="Elp3/MiaA/NifB-like_rSAM"/>
</dbReference>
<dbReference type="SUPFAM" id="SSF102114">
    <property type="entry name" value="Radical SAM enzymes"/>
    <property type="match status" value="1"/>
</dbReference>
<dbReference type="SFLD" id="SFLDS00029">
    <property type="entry name" value="Radical_SAM"/>
    <property type="match status" value="1"/>
</dbReference>
<dbReference type="InterPro" id="IPR034505">
    <property type="entry name" value="Coproporphyrinogen-III_oxidase"/>
</dbReference>
<dbReference type="Pfam" id="PF06969">
    <property type="entry name" value="HemN_C"/>
    <property type="match status" value="1"/>
</dbReference>
<evidence type="ECO:0000313" key="5">
    <source>
        <dbReference type="EMBL" id="TWG79253.1"/>
    </source>
</evidence>
<protein>
    <recommendedName>
        <fullName evidence="2">Heme chaperone HemW</fullName>
    </recommendedName>
</protein>
<dbReference type="Gene3D" id="3.30.750.200">
    <property type="match status" value="1"/>
</dbReference>
<evidence type="ECO:0000256" key="1">
    <source>
        <dbReference type="ARBA" id="ARBA00006100"/>
    </source>
</evidence>
<dbReference type="EMBL" id="VLJN01000065">
    <property type="protein sequence ID" value="TWG79253.1"/>
    <property type="molecule type" value="Genomic_DNA"/>
</dbReference>
<dbReference type="SFLD" id="SFLDF00288">
    <property type="entry name" value="HemN-like__clustered_with_nucl"/>
    <property type="match status" value="1"/>
</dbReference>
<reference evidence="5 6" key="1">
    <citation type="submission" date="2019-07" db="EMBL/GenBank/DDBJ databases">
        <title>Genome sequencing of lignin-degrading bacterial isolates.</title>
        <authorList>
            <person name="Gladden J."/>
        </authorList>
    </citation>
    <scope>NUCLEOTIDE SEQUENCE [LARGE SCALE GENOMIC DNA]</scope>
    <source>
        <strain evidence="5 6">J11</strain>
    </source>
</reference>
<dbReference type="GO" id="GO:0051539">
    <property type="term" value="F:4 iron, 4 sulfur cluster binding"/>
    <property type="evidence" value="ECO:0007669"/>
    <property type="project" value="UniProtKB-UniRule"/>
</dbReference>
<keyword evidence="2" id="KW-0949">S-adenosyl-L-methionine</keyword>
<dbReference type="Proteomes" id="UP000318141">
    <property type="component" value="Unassembled WGS sequence"/>
</dbReference>
<keyword evidence="2" id="KW-0004">4Fe-4S</keyword>
<keyword evidence="2" id="KW-0408">Iron</keyword>
<feature type="domain" description="Radical SAM core" evidence="4">
    <location>
        <begin position="36"/>
        <end position="291"/>
    </location>
</feature>
<dbReference type="OrthoDB" id="9808022at2"/>
<keyword evidence="6" id="KW-1185">Reference proteome</keyword>
<dbReference type="SFLD" id="SFLDF00562">
    <property type="entry name" value="HemN-like__clustered_with_heat"/>
    <property type="match status" value="1"/>
</dbReference>
<evidence type="ECO:0000256" key="3">
    <source>
        <dbReference type="SAM" id="MobiDB-lite"/>
    </source>
</evidence>
<dbReference type="PANTHER" id="PTHR13932">
    <property type="entry name" value="COPROPORPHYRINIGEN III OXIDASE"/>
    <property type="match status" value="1"/>
</dbReference>
<organism evidence="5 6">
    <name type="scientific">Cupriavidus gilardii J11</name>
    <dbReference type="NCBI Taxonomy" id="936133"/>
    <lineage>
        <taxon>Bacteria</taxon>
        <taxon>Pseudomonadati</taxon>
        <taxon>Pseudomonadota</taxon>
        <taxon>Betaproteobacteria</taxon>
        <taxon>Burkholderiales</taxon>
        <taxon>Burkholderiaceae</taxon>
        <taxon>Cupriavidus</taxon>
    </lineage>
</organism>
<dbReference type="GO" id="GO:0006779">
    <property type="term" value="P:porphyrin-containing compound biosynthetic process"/>
    <property type="evidence" value="ECO:0007669"/>
    <property type="project" value="InterPro"/>
</dbReference>
<evidence type="ECO:0000256" key="2">
    <source>
        <dbReference type="RuleBase" id="RU364116"/>
    </source>
</evidence>
<comment type="caution">
    <text evidence="5">The sequence shown here is derived from an EMBL/GenBank/DDBJ whole genome shotgun (WGS) entry which is preliminary data.</text>
</comment>
<dbReference type="InterPro" id="IPR007197">
    <property type="entry name" value="rSAM"/>
</dbReference>
<evidence type="ECO:0000259" key="4">
    <source>
        <dbReference type="PROSITE" id="PS51918"/>
    </source>
</evidence>
<dbReference type="SFLD" id="SFLDG01065">
    <property type="entry name" value="anaerobic_coproporphyrinogen-I"/>
    <property type="match status" value="1"/>
</dbReference>
<sequence>MIPIHPVSDAGAAQQPASATSGDTVGLWLKPGKISLPASPPLSLYVHIPWCVRKCPYCDFNSHAAPSPLPQAGEGPGERAVSAATARAGWQIPEDAYLDALRADLEQSLPLVWGRPVHTVFIGGGTPSLLSAAGMDRLLSDIRAMLPLDPGAEITMEANPGTFEAERFASYRASGINRLSIGIQSFNDTHLEALGRIHGGTEARAAIEIALRHFDNVNLDLMYALPRQTLAQCQQDVETALSYRTSHLSLYQLTLEPNTMFARFPPALPDDDTAYDMQQWIEARTAEQGFRHYETSAYAQPHREARHNLNYWRFGDYLGIGAGAHGKLSFAHRVLRQMRYKHPATYIEQALAGKPVQEEHDVSAADLPFEFMLNALRLTDGVPAGLFADHTGLPLHTIGRELARATEKGLLEPDPTVIRPTELGRRFLNDLQGMFLKD</sequence>
<keyword evidence="2" id="KW-0411">Iron-sulfur</keyword>
<dbReference type="PANTHER" id="PTHR13932:SF5">
    <property type="entry name" value="RADICAL S-ADENOSYL METHIONINE DOMAIN-CONTAINING PROTEIN 1, MITOCHONDRIAL"/>
    <property type="match status" value="1"/>
</dbReference>
<keyword evidence="2" id="KW-0143">Chaperone</keyword>
<keyword evidence="2" id="KW-0479">Metal-binding</keyword>
<name>A0A562B2A8_9BURK</name>
<proteinExistence type="inferred from homology"/>
<evidence type="ECO:0000313" key="6">
    <source>
        <dbReference type="Proteomes" id="UP000318141"/>
    </source>
</evidence>